<feature type="transmembrane region" description="Helical" evidence="6">
    <location>
        <begin position="402"/>
        <end position="421"/>
    </location>
</feature>
<name>A0A917HNB2_9SPHI</name>
<keyword evidence="4 6" id="KW-1133">Transmembrane helix</keyword>
<dbReference type="GO" id="GO:0043190">
    <property type="term" value="C:ATP-binding cassette (ABC) transporter complex"/>
    <property type="evidence" value="ECO:0007669"/>
    <property type="project" value="TreeGrafter"/>
</dbReference>
<feature type="transmembrane region" description="Helical" evidence="6">
    <location>
        <begin position="53"/>
        <end position="78"/>
    </location>
</feature>
<dbReference type="GO" id="GO:0015920">
    <property type="term" value="P:lipopolysaccharide transport"/>
    <property type="evidence" value="ECO:0007669"/>
    <property type="project" value="TreeGrafter"/>
</dbReference>
<sequence length="503" mass="57702">MKKIHILILKSFIRPFIVTFFIVMFVLLMLFLFKYIDDLIGKGFEWYVILELLAYQSAVQISMAMPLSMLLSSIMTFGNLGESYELVAIKAAGVSLRKAMSPLFILVGLFSGGAFLFSDYILPVVNLKMGSLLYDVRIKQADFLIKPGIFNNTIPGYSIRAKGKSKDGKILYDLMIYDHKSSTTANNVLLAEEGFIYNSPDNNTMILKLKDGVRYEDSRARNARVYNPRQQFTRFYFEETEQKFDMSAFQMKRTDENLFKSHHAMLNLKQLRHYTDSNAIQMDSLRNTVLREIKSYYYYFNDYYKVKDSTIAIGNAITYNQNFTAAIPKEKRTTAISNAMNQVRYIKDVLNLKANEDEFYRNKDILYNVEFQRKFTLAVSCLLLFCIGAPLGAIIRKGGLGLPVVVAIIFFLIYHIISTVSEKSAKEGNIDTFWGMWMAIFILSPLAIFLTYKAATDSALFDIEQYRIKAEKTLNWIKARFGIGNKKATHPSKSLHDDYTLSS</sequence>
<comment type="subcellular location">
    <subcellularLocation>
        <location evidence="1">Cell membrane</location>
        <topology evidence="1">Multi-pass membrane protein</topology>
    </subcellularLocation>
</comment>
<gene>
    <name evidence="7" type="ORF">GCM10007415_17730</name>
</gene>
<protein>
    <submittedName>
        <fullName evidence="7">Membrane protein</fullName>
    </submittedName>
</protein>
<evidence type="ECO:0000256" key="6">
    <source>
        <dbReference type="SAM" id="Phobius"/>
    </source>
</evidence>
<dbReference type="EMBL" id="BMER01000001">
    <property type="protein sequence ID" value="GGG84889.1"/>
    <property type="molecule type" value="Genomic_DNA"/>
</dbReference>
<keyword evidence="5 6" id="KW-0472">Membrane</keyword>
<keyword evidence="3 6" id="KW-0812">Transmembrane</keyword>
<evidence type="ECO:0000256" key="5">
    <source>
        <dbReference type="ARBA" id="ARBA00023136"/>
    </source>
</evidence>
<dbReference type="PANTHER" id="PTHR33529:SF6">
    <property type="entry name" value="YJGP_YJGQ FAMILY PERMEASE"/>
    <property type="match status" value="1"/>
</dbReference>
<evidence type="ECO:0000256" key="2">
    <source>
        <dbReference type="ARBA" id="ARBA00022475"/>
    </source>
</evidence>
<keyword evidence="2" id="KW-1003">Cell membrane</keyword>
<feature type="transmembrane region" description="Helical" evidence="6">
    <location>
        <begin position="433"/>
        <end position="452"/>
    </location>
</feature>
<evidence type="ECO:0000256" key="1">
    <source>
        <dbReference type="ARBA" id="ARBA00004651"/>
    </source>
</evidence>
<evidence type="ECO:0000313" key="7">
    <source>
        <dbReference type="EMBL" id="GGG84889.1"/>
    </source>
</evidence>
<evidence type="ECO:0000313" key="8">
    <source>
        <dbReference type="Proteomes" id="UP000660862"/>
    </source>
</evidence>
<dbReference type="Proteomes" id="UP000660862">
    <property type="component" value="Unassembled WGS sequence"/>
</dbReference>
<reference evidence="7" key="1">
    <citation type="journal article" date="2014" name="Int. J. Syst. Evol. Microbiol.">
        <title>Complete genome sequence of Corynebacterium casei LMG S-19264T (=DSM 44701T), isolated from a smear-ripened cheese.</title>
        <authorList>
            <consortium name="US DOE Joint Genome Institute (JGI-PGF)"/>
            <person name="Walter F."/>
            <person name="Albersmeier A."/>
            <person name="Kalinowski J."/>
            <person name="Ruckert C."/>
        </authorList>
    </citation>
    <scope>NUCLEOTIDE SEQUENCE</scope>
    <source>
        <strain evidence="7">CGMCC 1.12195</strain>
    </source>
</reference>
<dbReference type="RefSeq" id="WP_188505516.1">
    <property type="nucleotide sequence ID" value="NZ_BMER01000001.1"/>
</dbReference>
<dbReference type="Pfam" id="PF03739">
    <property type="entry name" value="LptF_LptG"/>
    <property type="match status" value="1"/>
</dbReference>
<dbReference type="AlphaFoldDB" id="A0A917HNB2"/>
<feature type="transmembrane region" description="Helical" evidence="6">
    <location>
        <begin position="99"/>
        <end position="122"/>
    </location>
</feature>
<organism evidence="7 8">
    <name type="scientific">Parapedobacter pyrenivorans</name>
    <dbReference type="NCBI Taxonomy" id="1305674"/>
    <lineage>
        <taxon>Bacteria</taxon>
        <taxon>Pseudomonadati</taxon>
        <taxon>Bacteroidota</taxon>
        <taxon>Sphingobacteriia</taxon>
        <taxon>Sphingobacteriales</taxon>
        <taxon>Sphingobacteriaceae</taxon>
        <taxon>Parapedobacter</taxon>
    </lineage>
</organism>
<accession>A0A917HNB2</accession>
<evidence type="ECO:0000256" key="3">
    <source>
        <dbReference type="ARBA" id="ARBA00022692"/>
    </source>
</evidence>
<keyword evidence="8" id="KW-1185">Reference proteome</keyword>
<feature type="transmembrane region" description="Helical" evidence="6">
    <location>
        <begin position="375"/>
        <end position="395"/>
    </location>
</feature>
<evidence type="ECO:0000256" key="4">
    <source>
        <dbReference type="ARBA" id="ARBA00022989"/>
    </source>
</evidence>
<dbReference type="InterPro" id="IPR005495">
    <property type="entry name" value="LptG/LptF_permease"/>
</dbReference>
<feature type="transmembrane region" description="Helical" evidence="6">
    <location>
        <begin position="12"/>
        <end position="33"/>
    </location>
</feature>
<dbReference type="PANTHER" id="PTHR33529">
    <property type="entry name" value="SLR0882 PROTEIN-RELATED"/>
    <property type="match status" value="1"/>
</dbReference>
<reference evidence="7" key="2">
    <citation type="submission" date="2020-09" db="EMBL/GenBank/DDBJ databases">
        <authorList>
            <person name="Sun Q."/>
            <person name="Zhou Y."/>
        </authorList>
    </citation>
    <scope>NUCLEOTIDE SEQUENCE</scope>
    <source>
        <strain evidence="7">CGMCC 1.12195</strain>
    </source>
</reference>
<proteinExistence type="predicted"/>
<comment type="caution">
    <text evidence="7">The sequence shown here is derived from an EMBL/GenBank/DDBJ whole genome shotgun (WGS) entry which is preliminary data.</text>
</comment>